<evidence type="ECO:0000256" key="12">
    <source>
        <dbReference type="SAM" id="SignalP"/>
    </source>
</evidence>
<dbReference type="Pfam" id="PF02401">
    <property type="entry name" value="LYTB"/>
    <property type="match status" value="1"/>
</dbReference>
<dbReference type="Proteomes" id="UP001530293">
    <property type="component" value="Unassembled WGS sequence"/>
</dbReference>
<keyword evidence="3" id="KW-0479">Metal-binding</keyword>
<evidence type="ECO:0000256" key="7">
    <source>
        <dbReference type="ARBA" id="ARBA00046313"/>
    </source>
</evidence>
<dbReference type="GO" id="GO:0051539">
    <property type="term" value="F:4 iron, 4 sulfur cluster binding"/>
    <property type="evidence" value="ECO:0007669"/>
    <property type="project" value="UniProtKB-KW"/>
</dbReference>
<keyword evidence="14" id="KW-1185">Reference proteome</keyword>
<proteinExistence type="inferred from homology"/>
<comment type="pathway">
    <text evidence="8">Isoprenoid biosynthesis; dimethylallyl diphosphate biosynthesis; dimethylallyl diphosphate from (2E)-4-hydroxy-3-methylbutenyl diphosphate: step 1/1.</text>
</comment>
<dbReference type="PANTHER" id="PTHR31619">
    <property type="entry name" value="4-HYDROXY-3-METHYLBUT-2-ENYL DIPHOSPHATE REDUCTASE, CHLOROPLASTIC"/>
    <property type="match status" value="1"/>
</dbReference>
<accession>A0ABD3M532</accession>
<dbReference type="HAMAP" id="MF_00191">
    <property type="entry name" value="IspH"/>
    <property type="match status" value="1"/>
</dbReference>
<comment type="cofactor">
    <cofactor evidence="1">
        <name>[4Fe-4S] cluster</name>
        <dbReference type="ChEBI" id="CHEBI:49883"/>
    </cofactor>
</comment>
<evidence type="ECO:0000313" key="13">
    <source>
        <dbReference type="EMBL" id="KAL3758772.1"/>
    </source>
</evidence>
<keyword evidence="5" id="KW-0408">Iron</keyword>
<sequence length="470" mass="52260">MKFTAASVLAVAALLSIGSDAFAPSSSRIVVHRAAAPQPLSVSATEELSSADTEERKPTKKEKRLEFMKETTFHRKGFKEVRDNVEKNMGEQFKSSLVDELKSNNYVIEKDGVRVHLAKDFGFCWGVERSIALAYEAVEHFPGKKVHITNELIHNPEVNDRLHDMNVQFIEKLDGDANSKDFSTVGDGDVVILPAFGASFEEMSLLNAKNVDIVDTTCPWVSKVWNTVDQHQRKGLTSIIHGKYAHEETVATTSFCEDYICVKDIKEAEMVADYIVNGGDKEKFMNHFKKAVSEGFDPDTMLNKVGLANQTTMYKKETREIGQLMQKAMIKKFGPVDAKDHYSEFDTICDATQERQDAIHELVEKADELKLDFILVVGGWDSSNTAHLLEIPQKAGVRSFHINTASCIGADNTITHRTMSGEIVTEKLIEDIENKDKEVIIGVTSGASTPDKAVQDSLSSIFLLKKMSSS</sequence>
<evidence type="ECO:0000256" key="3">
    <source>
        <dbReference type="ARBA" id="ARBA00022723"/>
    </source>
</evidence>
<feature type="region of interest" description="Disordered" evidence="11">
    <location>
        <begin position="42"/>
        <end position="61"/>
    </location>
</feature>
<keyword evidence="6" id="KW-0411">Iron-sulfur</keyword>
<dbReference type="Gene3D" id="3.40.50.11270">
    <property type="match status" value="1"/>
</dbReference>
<evidence type="ECO:0000256" key="4">
    <source>
        <dbReference type="ARBA" id="ARBA00023002"/>
    </source>
</evidence>
<feature type="chain" id="PRO_5044849702" description="4-hydroxy-3-methylbut-2-enyl diphosphate reductase" evidence="12">
    <location>
        <begin position="22"/>
        <end position="470"/>
    </location>
</feature>
<reference evidence="13 14" key="1">
    <citation type="submission" date="2024-10" db="EMBL/GenBank/DDBJ databases">
        <title>Updated reference genomes for cyclostephanoid diatoms.</title>
        <authorList>
            <person name="Roberts W.R."/>
            <person name="Alverson A.J."/>
        </authorList>
    </citation>
    <scope>NUCLEOTIDE SEQUENCE [LARGE SCALE GENOMIC DNA]</scope>
    <source>
        <strain evidence="13 14">AJA232-27</strain>
    </source>
</reference>
<dbReference type="Gene3D" id="3.40.1010.20">
    <property type="entry name" value="4-hydroxy-3-methylbut-2-enyl diphosphate reductase, catalytic domain"/>
    <property type="match status" value="2"/>
</dbReference>
<evidence type="ECO:0000256" key="6">
    <source>
        <dbReference type="ARBA" id="ARBA00023014"/>
    </source>
</evidence>
<dbReference type="NCBIfam" id="TIGR00216">
    <property type="entry name" value="ispH_lytB"/>
    <property type="match status" value="1"/>
</dbReference>
<protein>
    <recommendedName>
        <fullName evidence="10">4-hydroxy-3-methylbut-2-enyl diphosphate reductase</fullName>
        <ecNumber evidence="10">1.17.7.4</ecNumber>
    </recommendedName>
</protein>
<comment type="similarity">
    <text evidence="9">Belongs to the IspH family.</text>
</comment>
<feature type="signal peptide" evidence="12">
    <location>
        <begin position="1"/>
        <end position="21"/>
    </location>
</feature>
<dbReference type="InterPro" id="IPR003451">
    <property type="entry name" value="LytB/IspH"/>
</dbReference>
<keyword evidence="2" id="KW-0004">4Fe-4S</keyword>
<comment type="caution">
    <text evidence="13">The sequence shown here is derived from an EMBL/GenBank/DDBJ whole genome shotgun (WGS) entry which is preliminary data.</text>
</comment>
<evidence type="ECO:0000256" key="1">
    <source>
        <dbReference type="ARBA" id="ARBA00001966"/>
    </source>
</evidence>
<dbReference type="AlphaFoldDB" id="A0ABD3M532"/>
<evidence type="ECO:0000256" key="8">
    <source>
        <dbReference type="ARBA" id="ARBA00046314"/>
    </source>
</evidence>
<dbReference type="EC" id="1.17.7.4" evidence="10"/>
<dbReference type="EMBL" id="JALLBG020000223">
    <property type="protein sequence ID" value="KAL3758772.1"/>
    <property type="molecule type" value="Genomic_DNA"/>
</dbReference>
<dbReference type="GO" id="GO:0046872">
    <property type="term" value="F:metal ion binding"/>
    <property type="evidence" value="ECO:0007669"/>
    <property type="project" value="UniProtKB-KW"/>
</dbReference>
<keyword evidence="12" id="KW-0732">Signal</keyword>
<keyword evidence="4" id="KW-0560">Oxidoreductase</keyword>
<feature type="compositionally biased region" description="Polar residues" evidence="11">
    <location>
        <begin position="42"/>
        <end position="51"/>
    </location>
</feature>
<evidence type="ECO:0000256" key="11">
    <source>
        <dbReference type="SAM" id="MobiDB-lite"/>
    </source>
</evidence>
<evidence type="ECO:0000256" key="2">
    <source>
        <dbReference type="ARBA" id="ARBA00022485"/>
    </source>
</evidence>
<dbReference type="CDD" id="cd13944">
    <property type="entry name" value="lytB_ispH"/>
    <property type="match status" value="1"/>
</dbReference>
<evidence type="ECO:0000256" key="10">
    <source>
        <dbReference type="ARBA" id="ARBA00047177"/>
    </source>
</evidence>
<dbReference type="GO" id="GO:0051745">
    <property type="term" value="F:4-hydroxy-3-methylbut-2-enyl diphosphate reductase activity"/>
    <property type="evidence" value="ECO:0007669"/>
    <property type="project" value="UniProtKB-EC"/>
</dbReference>
<organism evidence="13 14">
    <name type="scientific">Discostella pseudostelligera</name>
    <dbReference type="NCBI Taxonomy" id="259834"/>
    <lineage>
        <taxon>Eukaryota</taxon>
        <taxon>Sar</taxon>
        <taxon>Stramenopiles</taxon>
        <taxon>Ochrophyta</taxon>
        <taxon>Bacillariophyta</taxon>
        <taxon>Coscinodiscophyceae</taxon>
        <taxon>Thalassiosirophycidae</taxon>
        <taxon>Stephanodiscales</taxon>
        <taxon>Stephanodiscaceae</taxon>
        <taxon>Discostella</taxon>
    </lineage>
</organism>
<gene>
    <name evidence="13" type="ORF">ACHAWU_006414</name>
</gene>
<comment type="pathway">
    <text evidence="7">Isoprenoid biosynthesis; isopentenyl diphosphate biosynthesis via DXP pathway; isopentenyl diphosphate from 1-deoxy-D-xylulose 5-phosphate: step 6/6.</text>
</comment>
<dbReference type="NCBIfam" id="NF009911">
    <property type="entry name" value="PRK13371.1"/>
    <property type="match status" value="1"/>
</dbReference>
<evidence type="ECO:0000256" key="5">
    <source>
        <dbReference type="ARBA" id="ARBA00023004"/>
    </source>
</evidence>
<evidence type="ECO:0000313" key="14">
    <source>
        <dbReference type="Proteomes" id="UP001530293"/>
    </source>
</evidence>
<dbReference type="PANTHER" id="PTHR31619:SF5">
    <property type="entry name" value="4-HYDROXY-3-METHYLBUT-2-ENYL DIPHOSPHATE REDUCTASE, CHLOROPLASTIC"/>
    <property type="match status" value="1"/>
</dbReference>
<evidence type="ECO:0000256" key="9">
    <source>
        <dbReference type="ARBA" id="ARBA00046335"/>
    </source>
</evidence>
<name>A0ABD3M532_9STRA</name>